<protein>
    <recommendedName>
        <fullName evidence="2">Mannosylglycerate hydrolase MGH1-like glycoside hydrolase domain-containing protein</fullName>
    </recommendedName>
</protein>
<evidence type="ECO:0000313" key="3">
    <source>
        <dbReference type="EMBL" id="MCE4539909.1"/>
    </source>
</evidence>
<accession>A0ABS8XMR2</accession>
<dbReference type="InterPro" id="IPR012341">
    <property type="entry name" value="6hp_glycosidase-like_sf"/>
</dbReference>
<proteinExistence type="predicted"/>
<keyword evidence="4" id="KW-1185">Reference proteome</keyword>
<dbReference type="Pfam" id="PF22422">
    <property type="entry name" value="MGH1-like_GH"/>
    <property type="match status" value="1"/>
</dbReference>
<reference evidence="3 4" key="1">
    <citation type="submission" date="2021-12" db="EMBL/GenBank/DDBJ databases">
        <title>Genome seq of p7.</title>
        <authorList>
            <person name="Seo T."/>
        </authorList>
    </citation>
    <scope>NUCLEOTIDE SEQUENCE [LARGE SCALE GENOMIC DNA]</scope>
    <source>
        <strain evidence="3 4">P7</strain>
    </source>
</reference>
<gene>
    <name evidence="3" type="ORF">LXT12_21905</name>
</gene>
<feature type="signal peptide" evidence="1">
    <location>
        <begin position="1"/>
        <end position="34"/>
    </location>
</feature>
<dbReference type="PANTHER" id="PTHR34987">
    <property type="entry name" value="C, PUTATIVE (AFU_ORTHOLOGUE AFUA_3G02880)-RELATED"/>
    <property type="match status" value="1"/>
</dbReference>
<evidence type="ECO:0000259" key="2">
    <source>
        <dbReference type="Pfam" id="PF22422"/>
    </source>
</evidence>
<dbReference type="EMBL" id="JAJTWT010000011">
    <property type="protein sequence ID" value="MCE4539909.1"/>
    <property type="molecule type" value="Genomic_DNA"/>
</dbReference>
<dbReference type="Gene3D" id="1.50.10.10">
    <property type="match status" value="1"/>
</dbReference>
<name>A0ABS8XMR2_9BURK</name>
<sequence>MSIPSIQRRAGAGFRSGAWACVLFLFSCMAAAQAAWPQVSAWEIVQAGPAPQGLVGNGRSLVIVRPGQHSFHWGGDASGQAQLIVDGVPLAPDAGRTEAVFVPGAVIHRQLAAGLRIQWLHGALPDRPYVLAVQVQAEPSTRHRIEVEVADRGTPALAPAGRRALALDAQGRAEAVWAAGGAPGAEGFDALLARMQAPYRQGLVLQTPDASLNRAVAFNRYLLDLGFDGKLHVCELFRWRDVWSRDLGSGLAPGALASGRFADARATIDYDLARYASHRPTGLRVTEDPSQGGSAEGTAWLTRAVWRDYLQSGDRAFLQRAAAVLRPWVQAWADRDADERGLLIDTTDWMDHSRFFLFPDGARILYSNALMADLLRSFAAIETALGQPEAAARWSRVRERFIAGINAALWDDGLGAYANLSLWGQRDLRLSSDGNVLAVLAGVASPERAGRALATLRERGWRAAGSVTITPPMSHVDAANDHNYKVWPWWNAVEARARFRHGDVAGALYLLERSAATLEDAHDPGLIEELVSTEGLTEGGHAFLTAAGSYLDAVWEGLLGIDVLEPGAARLRVSPNVPAAWTDWQADVPLAQGSLQLRARAGRLSLTISDPRVREVEVPEGVEVHGARAVAIKPIAPAAADRLAAPQPLVPPAPRPRQAAVFQEPGLSGGVLAGLPAARVDAEQLLSLDAARTPALIVAGNALPLSTRSGGDVRAALARYLERGGALVFFGATMQDRGGMGEHGGVVDWYRPADGGGWQAMNPFNGQPSERPVRHAVVSWGPGGDFFNGWETALGAFGFRVDGHGAEFAGPLAALPPARTAVQEAFTDFAVRKPWLFQPLAYTQTERRLLHPALTERYPCAARLVNTATGGEIILLPASLTRGAAGLALLERLGLR</sequence>
<comment type="caution">
    <text evidence="3">The sequence shown here is derived from an EMBL/GenBank/DDBJ whole genome shotgun (WGS) entry which is preliminary data.</text>
</comment>
<dbReference type="InterPro" id="IPR054491">
    <property type="entry name" value="MGH1-like_GH"/>
</dbReference>
<dbReference type="PANTHER" id="PTHR34987:SF6">
    <property type="entry name" value="ALPHA-L-RHAMNOSIDASE SIX-HAIRPIN GLYCOSIDASE DOMAIN-CONTAINING PROTEIN"/>
    <property type="match status" value="1"/>
</dbReference>
<evidence type="ECO:0000256" key="1">
    <source>
        <dbReference type="SAM" id="SignalP"/>
    </source>
</evidence>
<dbReference type="SUPFAM" id="SSF48208">
    <property type="entry name" value="Six-hairpin glycosidases"/>
    <property type="match status" value="1"/>
</dbReference>
<organism evidence="3 4">
    <name type="scientific">Pelomonas caseinilytica</name>
    <dbReference type="NCBI Taxonomy" id="2906763"/>
    <lineage>
        <taxon>Bacteria</taxon>
        <taxon>Pseudomonadati</taxon>
        <taxon>Pseudomonadota</taxon>
        <taxon>Betaproteobacteria</taxon>
        <taxon>Burkholderiales</taxon>
        <taxon>Sphaerotilaceae</taxon>
        <taxon>Roseateles</taxon>
    </lineage>
</organism>
<evidence type="ECO:0000313" key="4">
    <source>
        <dbReference type="Proteomes" id="UP001201463"/>
    </source>
</evidence>
<feature type="domain" description="Mannosylglycerate hydrolase MGH1-like glycoside hydrolase" evidence="2">
    <location>
        <begin position="368"/>
        <end position="543"/>
    </location>
</feature>
<dbReference type="RefSeq" id="WP_233394424.1">
    <property type="nucleotide sequence ID" value="NZ_JAJTWT010000011.1"/>
</dbReference>
<dbReference type="Proteomes" id="UP001201463">
    <property type="component" value="Unassembled WGS sequence"/>
</dbReference>
<dbReference type="InterPro" id="IPR008928">
    <property type="entry name" value="6-hairpin_glycosidase_sf"/>
</dbReference>
<feature type="chain" id="PRO_5045291124" description="Mannosylglycerate hydrolase MGH1-like glycoside hydrolase domain-containing protein" evidence="1">
    <location>
        <begin position="35"/>
        <end position="896"/>
    </location>
</feature>
<keyword evidence="1" id="KW-0732">Signal</keyword>